<evidence type="ECO:0000259" key="1">
    <source>
        <dbReference type="Pfam" id="PF00144"/>
    </source>
</evidence>
<gene>
    <name evidence="2" type="ORF">B1R32_102199</name>
</gene>
<dbReference type="RefSeq" id="WP_105482517.1">
    <property type="nucleotide sequence ID" value="NZ_NIGF01000002.1"/>
</dbReference>
<dbReference type="InParanoid" id="A0A2S8SWL8"/>
<dbReference type="Gene3D" id="3.40.710.10">
    <property type="entry name" value="DD-peptidase/beta-lactamase superfamily"/>
    <property type="match status" value="1"/>
</dbReference>
<evidence type="ECO:0000313" key="3">
    <source>
        <dbReference type="Proteomes" id="UP000237684"/>
    </source>
</evidence>
<accession>A0A2S8SWL8</accession>
<evidence type="ECO:0000313" key="2">
    <source>
        <dbReference type="EMBL" id="PQV65190.1"/>
    </source>
</evidence>
<proteinExistence type="predicted"/>
<dbReference type="EMBL" id="NIGF01000002">
    <property type="protein sequence ID" value="PQV65190.1"/>
    <property type="molecule type" value="Genomic_DNA"/>
</dbReference>
<protein>
    <submittedName>
        <fullName evidence="2">CubicO group peptidase, beta-lactamase class C family</fullName>
    </submittedName>
</protein>
<name>A0A2S8SWL8_9BACT</name>
<dbReference type="InterPro" id="IPR001466">
    <property type="entry name" value="Beta-lactam-related"/>
</dbReference>
<dbReference type="PANTHER" id="PTHR43283:SF7">
    <property type="entry name" value="BETA-LACTAMASE-RELATED DOMAIN-CONTAINING PROTEIN"/>
    <property type="match status" value="1"/>
</dbReference>
<feature type="domain" description="Beta-lactamase-related" evidence="1">
    <location>
        <begin position="39"/>
        <end position="300"/>
    </location>
</feature>
<dbReference type="InterPro" id="IPR050789">
    <property type="entry name" value="Diverse_Enzym_Activities"/>
</dbReference>
<dbReference type="Pfam" id="PF00144">
    <property type="entry name" value="Beta-lactamase"/>
    <property type="match status" value="1"/>
</dbReference>
<sequence>MISTSVPLPVSSPEAHGISSRAILNFVDAIEERQLELHSLMLLRHGAVVAKGWWFPYVAQNPHVLYSLSKSFASTAAGMAISEGYFSLDDRVISFFPEQMPELVSENLAAMRVRDLLSMASGNAEDTSGTLDANDDWAKAFLARPVEYAPGTHFVYNSGATYMVSAIVQKTTGQTLLDWLQPRLFAPLGISGATWESCPRGINTGGWGLNLKTEDIARFGQLLLQKGIWNGKRLLDESWIESATSKQISNGDDAQSDWQQGYGFQFWMCRHGAYRGDGAFGQFCVVMPEQDAVLSITSNVGDMGAVLNLVWEHLLPAFSAAPLPNDEIAFQQLSGKLAQLEIAAPRDEITAEAASKISGKTFHFDPNEQDIRSIRFDFAAQATLTIEDAQGTHRVICGLNQWHSENTTWLQNRMWPRREPHQSWRLSARGAWTDAETFAIKLCFDETPFSPLLTCQFLPEGHLQVDLRGSIGFNPPEHAPLHGHLV</sequence>
<dbReference type="PANTHER" id="PTHR43283">
    <property type="entry name" value="BETA-LACTAMASE-RELATED"/>
    <property type="match status" value="1"/>
</dbReference>
<dbReference type="OrthoDB" id="9773047at2"/>
<reference evidence="2 3" key="1">
    <citation type="journal article" date="2018" name="Syst. Appl. Microbiol.">
        <title>Abditibacterium utsteinense sp. nov., the first cultivated member of candidate phylum FBP, isolated from ice-free Antarctic soil samples.</title>
        <authorList>
            <person name="Tahon G."/>
            <person name="Tytgat B."/>
            <person name="Lebbe L."/>
            <person name="Carlier A."/>
            <person name="Willems A."/>
        </authorList>
    </citation>
    <scope>NUCLEOTIDE SEQUENCE [LARGE SCALE GENOMIC DNA]</scope>
    <source>
        <strain evidence="2 3">LMG 29911</strain>
    </source>
</reference>
<dbReference type="AlphaFoldDB" id="A0A2S8SWL8"/>
<keyword evidence="3" id="KW-1185">Reference proteome</keyword>
<organism evidence="2 3">
    <name type="scientific">Abditibacterium utsteinense</name>
    <dbReference type="NCBI Taxonomy" id="1960156"/>
    <lineage>
        <taxon>Bacteria</taxon>
        <taxon>Pseudomonadati</taxon>
        <taxon>Abditibacteriota</taxon>
        <taxon>Abditibacteriia</taxon>
        <taxon>Abditibacteriales</taxon>
        <taxon>Abditibacteriaceae</taxon>
        <taxon>Abditibacterium</taxon>
    </lineage>
</organism>
<comment type="caution">
    <text evidence="2">The sequence shown here is derived from an EMBL/GenBank/DDBJ whole genome shotgun (WGS) entry which is preliminary data.</text>
</comment>
<dbReference type="SUPFAM" id="SSF56601">
    <property type="entry name" value="beta-lactamase/transpeptidase-like"/>
    <property type="match status" value="1"/>
</dbReference>
<dbReference type="Proteomes" id="UP000237684">
    <property type="component" value="Unassembled WGS sequence"/>
</dbReference>
<dbReference type="InterPro" id="IPR012338">
    <property type="entry name" value="Beta-lactam/transpept-like"/>
</dbReference>